<feature type="binding site" evidence="6">
    <location>
        <position position="127"/>
    </location>
    <ligand>
        <name>S-adenosyl-L-methionine</name>
        <dbReference type="ChEBI" id="CHEBI:59789"/>
    </ligand>
</feature>
<evidence type="ECO:0000313" key="8">
    <source>
        <dbReference type="Proteomes" id="UP001642483"/>
    </source>
</evidence>
<evidence type="ECO:0000256" key="4">
    <source>
        <dbReference type="ARBA" id="ARBA00046387"/>
    </source>
</evidence>
<gene>
    <name evidence="7" type="ORF">CVLEPA_LOCUS23906</name>
</gene>
<sequence>MFLLNRGKAIVLSCASISQASYYTTAKRLDENYTHFGYKTVKTEEKAGRVLDVFSSVASKYDMMNDVMSGGLHRLWKDRMIQKLNPDNKAVLLDCAGGTGDIAFRFVNYVERQHSQFTDHPNVTVCDINNDILEVGKSRALERGVSLNWVCSNAEELPFPDQSFTCYTIAFGIRNCTNISKVLQEAYRVLRPGGRFVCLEFSHVSNPILSKIYDTYSFQVIPVMGEVIAGDWNSYQYLVESIRKFPAADEFKQMISNVGFKVVAYEPLTFGTCAIHSGFRLK</sequence>
<accession>A0ABP0GKM4</accession>
<organism evidence="7 8">
    <name type="scientific">Clavelina lepadiformis</name>
    <name type="common">Light-bulb sea squirt</name>
    <name type="synonym">Ascidia lepadiformis</name>
    <dbReference type="NCBI Taxonomy" id="159417"/>
    <lineage>
        <taxon>Eukaryota</taxon>
        <taxon>Metazoa</taxon>
        <taxon>Chordata</taxon>
        <taxon>Tunicata</taxon>
        <taxon>Ascidiacea</taxon>
        <taxon>Aplousobranchia</taxon>
        <taxon>Clavelinidae</taxon>
        <taxon>Clavelina</taxon>
    </lineage>
</organism>
<dbReference type="CDD" id="cd02440">
    <property type="entry name" value="AdoMet_MTases"/>
    <property type="match status" value="1"/>
</dbReference>
<keyword evidence="2 6" id="KW-0808">Transferase</keyword>
<evidence type="ECO:0000256" key="2">
    <source>
        <dbReference type="ARBA" id="ARBA00022679"/>
    </source>
</evidence>
<name>A0ABP0GKM4_CLALP</name>
<dbReference type="HAMAP" id="MF_01813">
    <property type="entry name" value="MenG_UbiE_methyltr"/>
    <property type="match status" value="1"/>
</dbReference>
<dbReference type="EMBL" id="CAWYQH010000119">
    <property type="protein sequence ID" value="CAK8691339.1"/>
    <property type="molecule type" value="Genomic_DNA"/>
</dbReference>
<dbReference type="Proteomes" id="UP001642483">
    <property type="component" value="Unassembled WGS sequence"/>
</dbReference>
<keyword evidence="6" id="KW-0472">Membrane</keyword>
<dbReference type="Pfam" id="PF01209">
    <property type="entry name" value="Ubie_methyltran"/>
    <property type="match status" value="1"/>
</dbReference>
<dbReference type="NCBIfam" id="TIGR01934">
    <property type="entry name" value="MenG_MenH_UbiE"/>
    <property type="match status" value="1"/>
</dbReference>
<dbReference type="PANTHER" id="PTHR43591:SF24">
    <property type="entry name" value="2-METHOXY-6-POLYPRENYL-1,4-BENZOQUINOL METHYLASE, MITOCHONDRIAL"/>
    <property type="match status" value="1"/>
</dbReference>
<dbReference type="PROSITE" id="PS01184">
    <property type="entry name" value="UBIE_2"/>
    <property type="match status" value="1"/>
</dbReference>
<reference evidence="7 8" key="1">
    <citation type="submission" date="2024-02" db="EMBL/GenBank/DDBJ databases">
        <authorList>
            <person name="Daric V."/>
            <person name="Darras S."/>
        </authorList>
    </citation>
    <scope>NUCLEOTIDE SEQUENCE [LARGE SCALE GENOMIC DNA]</scope>
</reference>
<comment type="subunit">
    <text evidence="4">Component of a multi-subunit COQ enzyme complex, composed of at least COQ3, COQ4, COQ5, COQ6, COQ7 and COQ9. Interacts with PYURF; the interaction is direct, stabilizes COQ5 protein and associates PYURF with COQ enzyme complex.</text>
</comment>
<evidence type="ECO:0000256" key="6">
    <source>
        <dbReference type="HAMAP-Rule" id="MF_03191"/>
    </source>
</evidence>
<comment type="caution">
    <text evidence="7">The sequence shown here is derived from an EMBL/GenBank/DDBJ whole genome shotgun (WGS) entry which is preliminary data.</text>
</comment>
<keyword evidence="8" id="KW-1185">Reference proteome</keyword>
<dbReference type="PROSITE" id="PS51608">
    <property type="entry name" value="SAM_MT_UBIE"/>
    <property type="match status" value="1"/>
</dbReference>
<evidence type="ECO:0000256" key="1">
    <source>
        <dbReference type="ARBA" id="ARBA00022603"/>
    </source>
</evidence>
<keyword evidence="6" id="KW-0999">Mitochondrion inner membrane</keyword>
<evidence type="ECO:0000313" key="7">
    <source>
        <dbReference type="EMBL" id="CAK8691339.1"/>
    </source>
</evidence>
<dbReference type="InterPro" id="IPR029063">
    <property type="entry name" value="SAM-dependent_MTases_sf"/>
</dbReference>
<feature type="binding site" evidence="6">
    <location>
        <begin position="153"/>
        <end position="154"/>
    </location>
    <ligand>
        <name>S-adenosyl-L-methionine</name>
        <dbReference type="ChEBI" id="CHEBI:59789"/>
    </ligand>
</feature>
<feature type="binding site" evidence="6">
    <location>
        <position position="99"/>
    </location>
    <ligand>
        <name>S-adenosyl-L-methionine</name>
        <dbReference type="ChEBI" id="CHEBI:59789"/>
    </ligand>
</feature>
<dbReference type="PROSITE" id="PS01183">
    <property type="entry name" value="UBIE_1"/>
    <property type="match status" value="1"/>
</dbReference>
<comment type="function">
    <text evidence="6">Methyltransferase required for the conversion of 2-polyprenyl-6-methoxy-1,4-benzoquinol (DDMQH2) to 2-polyprenyl-3-methyl-6-methoxy-1,4-benzoquinol (DMQH2).</text>
</comment>
<dbReference type="PANTHER" id="PTHR43591">
    <property type="entry name" value="METHYLTRANSFERASE"/>
    <property type="match status" value="1"/>
</dbReference>
<dbReference type="EC" id="2.1.1.201" evidence="6"/>
<comment type="function">
    <text evidence="5">Methyltransferase required for the conversion of 2-decaprenyl-6-methoxy-1,4-benzoquinol (DDMQH2) to 2-decaprenyl-3-methyl-6-methoxy-1,4-benzoquinol (DMQH2).</text>
</comment>
<dbReference type="Gene3D" id="3.40.50.150">
    <property type="entry name" value="Vaccinia Virus protein VP39"/>
    <property type="match status" value="1"/>
</dbReference>
<dbReference type="SUPFAM" id="SSF53335">
    <property type="entry name" value="S-adenosyl-L-methionine-dependent methyltransferases"/>
    <property type="match status" value="1"/>
</dbReference>
<keyword evidence="6" id="KW-0496">Mitochondrion</keyword>
<comment type="pathway">
    <text evidence="6">Cofactor biosynthesis; ubiquinone biosynthesis.</text>
</comment>
<proteinExistence type="inferred from homology"/>
<protein>
    <recommendedName>
        <fullName evidence="6">2-methoxy-6-polyprenyl-1,4-benzoquinol methylase, mitochondrial</fullName>
        <ecNumber evidence="6">2.1.1.201</ecNumber>
    </recommendedName>
    <alternativeName>
        <fullName evidence="6">Ubiquinone biosynthesis methyltransferase COQ5</fullName>
    </alternativeName>
</protein>
<comment type="caution">
    <text evidence="6">Lacks conserved residue(s) required for the propagation of feature annotation.</text>
</comment>
<comment type="subcellular location">
    <subcellularLocation>
        <location evidence="6">Mitochondrion inner membrane</location>
        <topology evidence="6">Peripheral membrane protein</topology>
        <orientation evidence="6">Matrix side</orientation>
    </subcellularLocation>
</comment>
<evidence type="ECO:0000256" key="3">
    <source>
        <dbReference type="ARBA" id="ARBA00022691"/>
    </source>
</evidence>
<dbReference type="InterPro" id="IPR023576">
    <property type="entry name" value="UbiE/COQ5_MeTrFase_CS"/>
</dbReference>
<comment type="catalytic activity">
    <reaction evidence="6">
        <text>a 2-methoxy-6-(all-trans-polyprenyl)benzene-1,4-diol + S-adenosyl-L-methionine = a 5-methoxy-2-methyl-3-(all-trans-polyprenyl)benzene-1,4-diol + S-adenosyl-L-homocysteine + H(+)</text>
        <dbReference type="Rhea" id="RHEA:28286"/>
        <dbReference type="Rhea" id="RHEA-COMP:10858"/>
        <dbReference type="Rhea" id="RHEA-COMP:10859"/>
        <dbReference type="ChEBI" id="CHEBI:15378"/>
        <dbReference type="ChEBI" id="CHEBI:57856"/>
        <dbReference type="ChEBI" id="CHEBI:59789"/>
        <dbReference type="ChEBI" id="CHEBI:84166"/>
        <dbReference type="ChEBI" id="CHEBI:84167"/>
        <dbReference type="EC" id="2.1.1.201"/>
    </reaction>
</comment>
<comment type="similarity">
    <text evidence="6">Belongs to the class I-like SAM-binding methyltransferase superfamily. MenG/UbiE family.</text>
</comment>
<keyword evidence="3 6" id="KW-0949">S-adenosyl-L-methionine</keyword>
<dbReference type="InterPro" id="IPR004033">
    <property type="entry name" value="UbiE/COQ5_MeTrFase"/>
</dbReference>
<keyword evidence="6" id="KW-0831">Ubiquinone biosynthesis</keyword>
<evidence type="ECO:0000256" key="5">
    <source>
        <dbReference type="ARBA" id="ARBA00058208"/>
    </source>
</evidence>
<keyword evidence="1 6" id="KW-0489">Methyltransferase</keyword>